<proteinExistence type="predicted"/>
<dbReference type="InterPro" id="IPR011250">
    <property type="entry name" value="OMP/PagP_B-barrel"/>
</dbReference>
<dbReference type="Gene3D" id="2.40.160.20">
    <property type="match status" value="1"/>
</dbReference>
<dbReference type="EMBL" id="VRUR01000002">
    <property type="protein sequence ID" value="TXN35646.1"/>
    <property type="molecule type" value="Genomic_DNA"/>
</dbReference>
<dbReference type="AlphaFoldDB" id="A0A5C8V2P7"/>
<comment type="caution">
    <text evidence="2">The sequence shown here is derived from an EMBL/GenBank/DDBJ whole genome shotgun (WGS) entry which is preliminary data.</text>
</comment>
<evidence type="ECO:0000256" key="1">
    <source>
        <dbReference type="SAM" id="SignalP"/>
    </source>
</evidence>
<dbReference type="RefSeq" id="WP_147744378.1">
    <property type="nucleotide sequence ID" value="NZ_VRUR01000002.1"/>
</dbReference>
<keyword evidence="1" id="KW-0732">Signal</keyword>
<evidence type="ECO:0008006" key="4">
    <source>
        <dbReference type="Google" id="ProtNLM"/>
    </source>
</evidence>
<reference evidence="2 3" key="1">
    <citation type="submission" date="2019-08" db="EMBL/GenBank/DDBJ databases">
        <title>Professor.</title>
        <authorList>
            <person name="Park J.S."/>
        </authorList>
    </citation>
    <scope>NUCLEOTIDE SEQUENCE [LARGE SCALE GENOMIC DNA]</scope>
    <source>
        <strain evidence="2 3">176CP5-101</strain>
    </source>
</reference>
<gene>
    <name evidence="2" type="ORF">FVB32_13790</name>
</gene>
<name>A0A5C8V2P7_9FLAO</name>
<protein>
    <recommendedName>
        <fullName evidence="4">Outer membrane protein beta-barrel domain-containing protein</fullName>
    </recommendedName>
</protein>
<feature type="signal peptide" evidence="1">
    <location>
        <begin position="1"/>
        <end position="20"/>
    </location>
</feature>
<accession>A0A5C8V2P7</accession>
<evidence type="ECO:0000313" key="2">
    <source>
        <dbReference type="EMBL" id="TXN35646.1"/>
    </source>
</evidence>
<organism evidence="2 3">
    <name type="scientific">Flagellimonas hymeniacidonis</name>
    <dbReference type="NCBI Taxonomy" id="2603628"/>
    <lineage>
        <taxon>Bacteria</taxon>
        <taxon>Pseudomonadati</taxon>
        <taxon>Bacteroidota</taxon>
        <taxon>Flavobacteriia</taxon>
        <taxon>Flavobacteriales</taxon>
        <taxon>Flavobacteriaceae</taxon>
        <taxon>Flagellimonas</taxon>
    </lineage>
</organism>
<dbReference type="Proteomes" id="UP000321456">
    <property type="component" value="Unassembled WGS sequence"/>
</dbReference>
<dbReference type="SUPFAM" id="SSF56925">
    <property type="entry name" value="OMPA-like"/>
    <property type="match status" value="1"/>
</dbReference>
<sequence length="200" mass="21886">MPKKNLALLLVLSCFFLSNAQEKNNVKLNIAPGLLLKTNSENLGLLLNVEPSIEISTRSVIGLRFGLAVNPQKFENNGNSQFRFDTEKDNGILSFVPTYTYYLNEKYTRPYVGMGLGYYVFSSIDLVNPSENVPEGSVNNQAGFLIRGGIEWRKTKLGLEYNFVSKADVTIPNGQTVGTVDNSYLGISIGFTIGGGSNGI</sequence>
<keyword evidence="3" id="KW-1185">Reference proteome</keyword>
<evidence type="ECO:0000313" key="3">
    <source>
        <dbReference type="Proteomes" id="UP000321456"/>
    </source>
</evidence>
<feature type="chain" id="PRO_5022919147" description="Outer membrane protein beta-barrel domain-containing protein" evidence="1">
    <location>
        <begin position="21"/>
        <end position="200"/>
    </location>
</feature>